<protein>
    <submittedName>
        <fullName evidence="1">Uncharacterized protein</fullName>
    </submittedName>
</protein>
<sequence length="1252" mass="140100">MFIRRDNKGVCFALKDMAFEYYQAAMRFNSFTREQPSLLYKDRELLWLAIHVAYKQLGNPCSEQARIVEACHLVAHVQNPAGQKPGDLEELLTEEERVAAAEAAQHQTMEEMMETIIDQGLPTLTKLRLADMLTGTQERANGQESAEESGARLCKAYEKLRELRTLRAAKKGLEDHLQPLGGLIAWMACSSLNKYETLRKLIMYEARKPFSYFNSELGENVTAEPQNCARIVLEKYSIKDECIPALFKWSERAYNDPESAEHNQGAVEAFKEGIQEYLADNLLPIPKSIEYIIDRKHARGNSFLCVYNEAREAILVKGRRTELEGCMVRIHGVINRRKKLTMAGGISVPSLATARQASADAKQLTEHTLGWHVDKLTPSYYTCEKDGQRTLQDLSLRLKKLATNVTATEIKTWFSEHAAVVPTQVYKDNGGVNRSGSEGVSWIVEFAKDASCCDDKYADIEAALMVRRSNEHLFRGQPLDMYRLLKRARGGNFTCGEQLKDKLLKDAEDRGHLRPTPAGTPYFNGVVVEATDGATVLGKSNCNSRIQIISEEAFTTGASKLDRFWDVTGGESKVWRAQICLSRDQAEQLRESWPRMEDGATHLSLAQVLALATFLEEQGLLSTFLYKDLSQAQMRSVIGQARTRCAQASACFALFREITAALEPAEDNKAMWDVLENRSIRGLGFKRAKNTKKGIEADTAEQVVALQLCPISKSRTQTLAKFAKAECYHVTGLPVDFQGAREDGDLPLEKLPEPIPPFMHTLVRVGKKVLALLQDHALVGEDGDDRSGARLEFVFRQTAEAKTEMLAKDEAKQGDRISTAMNGEHTRLILSHYKWMFGGIMSPRDMQLPGLLTMYIGQVYADQSPSRESRSLLWLLGNLIWNLIRVIDALARAKRKNDKKPVVQTNHMHIMAVEIPKFHESCDIPLPKLLEEKLEAWQKVAKEAGLKRSDRKSDVVETMYREEWMRENAMLLYGLRGRNPEVAKKELSQFVEATVPNFLVHSCLYNQNPIFRQTFSQLLHILAERDYTEDLFFVYAPHESSQSAAKVLPLRTQRACQCTCHCKCGPSTGDSSSDCCKASCNCKCSESCSCQTGPAETCRCLKEVSLVSLTGVGPGKDKWEPLQWCEGAGKVALGGPIDPESQVAHVRELLETRRVGRVVTRGEWGSLWPLRLYIHNSAACRIQAAFRRYLHRDILQKAGQQRAALSRGITLLACDPMVGDSSGGAQLAIQGEGFASFQGRPVVRIGLAKLAA</sequence>
<gene>
    <name evidence="1" type="ORF">KFL_000380370</name>
</gene>
<name>A0A1Y1HMF8_KLENI</name>
<dbReference type="PROSITE" id="PS50096">
    <property type="entry name" value="IQ"/>
    <property type="match status" value="1"/>
</dbReference>
<dbReference type="Proteomes" id="UP000054558">
    <property type="component" value="Unassembled WGS sequence"/>
</dbReference>
<evidence type="ECO:0000313" key="1">
    <source>
        <dbReference type="EMBL" id="GAQ79805.1"/>
    </source>
</evidence>
<accession>A0A1Y1HMF8</accession>
<proteinExistence type="predicted"/>
<dbReference type="AlphaFoldDB" id="A0A1Y1HMF8"/>
<keyword evidence="2" id="KW-1185">Reference proteome</keyword>
<reference evidence="1 2" key="1">
    <citation type="journal article" date="2014" name="Nat. Commun.">
        <title>Klebsormidium flaccidum genome reveals primary factors for plant terrestrial adaptation.</title>
        <authorList>
            <person name="Hori K."/>
            <person name="Maruyama F."/>
            <person name="Fujisawa T."/>
            <person name="Togashi T."/>
            <person name="Yamamoto N."/>
            <person name="Seo M."/>
            <person name="Sato S."/>
            <person name="Yamada T."/>
            <person name="Mori H."/>
            <person name="Tajima N."/>
            <person name="Moriyama T."/>
            <person name="Ikeuchi M."/>
            <person name="Watanabe M."/>
            <person name="Wada H."/>
            <person name="Kobayashi K."/>
            <person name="Saito M."/>
            <person name="Masuda T."/>
            <person name="Sasaki-Sekimoto Y."/>
            <person name="Mashiguchi K."/>
            <person name="Awai K."/>
            <person name="Shimojima M."/>
            <person name="Masuda S."/>
            <person name="Iwai M."/>
            <person name="Nobusawa T."/>
            <person name="Narise T."/>
            <person name="Kondo S."/>
            <person name="Saito H."/>
            <person name="Sato R."/>
            <person name="Murakawa M."/>
            <person name="Ihara Y."/>
            <person name="Oshima-Yamada Y."/>
            <person name="Ohtaka K."/>
            <person name="Satoh M."/>
            <person name="Sonobe K."/>
            <person name="Ishii M."/>
            <person name="Ohtani R."/>
            <person name="Kanamori-Sato M."/>
            <person name="Honoki R."/>
            <person name="Miyazaki D."/>
            <person name="Mochizuki H."/>
            <person name="Umetsu J."/>
            <person name="Higashi K."/>
            <person name="Shibata D."/>
            <person name="Kamiya Y."/>
            <person name="Sato N."/>
            <person name="Nakamura Y."/>
            <person name="Tabata S."/>
            <person name="Ida S."/>
            <person name="Kurokawa K."/>
            <person name="Ohta H."/>
        </authorList>
    </citation>
    <scope>NUCLEOTIDE SEQUENCE [LARGE SCALE GENOMIC DNA]</scope>
    <source>
        <strain evidence="1 2">NIES-2285</strain>
    </source>
</reference>
<organism evidence="1 2">
    <name type="scientific">Klebsormidium nitens</name>
    <name type="common">Green alga</name>
    <name type="synonym">Ulothrix nitens</name>
    <dbReference type="NCBI Taxonomy" id="105231"/>
    <lineage>
        <taxon>Eukaryota</taxon>
        <taxon>Viridiplantae</taxon>
        <taxon>Streptophyta</taxon>
        <taxon>Klebsormidiophyceae</taxon>
        <taxon>Klebsormidiales</taxon>
        <taxon>Klebsormidiaceae</taxon>
        <taxon>Klebsormidium</taxon>
    </lineage>
</organism>
<dbReference type="EMBL" id="DF236987">
    <property type="protein sequence ID" value="GAQ79805.1"/>
    <property type="molecule type" value="Genomic_DNA"/>
</dbReference>
<evidence type="ECO:0000313" key="2">
    <source>
        <dbReference type="Proteomes" id="UP000054558"/>
    </source>
</evidence>